<keyword evidence="9 11" id="KW-0057">Aromatic amino acid biosynthesis</keyword>
<feature type="binding site" evidence="11">
    <location>
        <position position="159"/>
    </location>
    <ligand>
        <name>substrate</name>
    </ligand>
</feature>
<dbReference type="GO" id="GO:0005829">
    <property type="term" value="C:cytosol"/>
    <property type="evidence" value="ECO:0007669"/>
    <property type="project" value="TreeGrafter"/>
</dbReference>
<feature type="binding site" evidence="11">
    <location>
        <position position="56"/>
    </location>
    <ligand>
        <name>substrate</name>
    </ligand>
</feature>
<feature type="binding site" evidence="11">
    <location>
        <begin position="34"/>
        <end position="39"/>
    </location>
    <ligand>
        <name>ATP</name>
        <dbReference type="ChEBI" id="CHEBI:30616"/>
    </ligand>
</feature>
<protein>
    <recommendedName>
        <fullName evidence="3 11">Shikimate kinase</fullName>
        <shortName evidence="11">SK</shortName>
        <ecNumber evidence="3 11">2.7.1.71</ecNumber>
    </recommendedName>
</protein>
<evidence type="ECO:0000256" key="7">
    <source>
        <dbReference type="ARBA" id="ARBA00022777"/>
    </source>
</evidence>
<gene>
    <name evidence="12" type="primary">aroK_2</name>
    <name evidence="11" type="synonym">aroK</name>
    <name evidence="12" type="ORF">GJW-30_1_02371</name>
</gene>
<dbReference type="CDD" id="cd00464">
    <property type="entry name" value="SK"/>
    <property type="match status" value="1"/>
</dbReference>
<evidence type="ECO:0000256" key="10">
    <source>
        <dbReference type="ARBA" id="ARBA00048567"/>
    </source>
</evidence>
<comment type="function">
    <text evidence="11">Catalyzes the specific phosphorylation of the 3-hydroxyl group of shikimic acid using ATP as a cosubstrate.</text>
</comment>
<evidence type="ECO:0000256" key="8">
    <source>
        <dbReference type="ARBA" id="ARBA00022840"/>
    </source>
</evidence>
<dbReference type="PRINTS" id="PR01100">
    <property type="entry name" value="SHIKIMTKNASE"/>
</dbReference>
<comment type="catalytic activity">
    <reaction evidence="10 11">
        <text>shikimate + ATP = 3-phosphoshikimate + ADP + H(+)</text>
        <dbReference type="Rhea" id="RHEA:13121"/>
        <dbReference type="ChEBI" id="CHEBI:15378"/>
        <dbReference type="ChEBI" id="CHEBI:30616"/>
        <dbReference type="ChEBI" id="CHEBI:36208"/>
        <dbReference type="ChEBI" id="CHEBI:145989"/>
        <dbReference type="ChEBI" id="CHEBI:456216"/>
        <dbReference type="EC" id="2.7.1.71"/>
    </reaction>
</comment>
<comment type="similarity">
    <text evidence="2 11">Belongs to the shikimate kinase family.</text>
</comment>
<dbReference type="GO" id="GO:0009073">
    <property type="term" value="P:aromatic amino acid family biosynthetic process"/>
    <property type="evidence" value="ECO:0007669"/>
    <property type="project" value="UniProtKB-KW"/>
</dbReference>
<keyword evidence="11" id="KW-0963">Cytoplasm</keyword>
<evidence type="ECO:0000313" key="13">
    <source>
        <dbReference type="Proteomes" id="UP000236884"/>
    </source>
</evidence>
<organism evidence="12 13">
    <name type="scientific">Variibacter gotjawalensis</name>
    <dbReference type="NCBI Taxonomy" id="1333996"/>
    <lineage>
        <taxon>Bacteria</taxon>
        <taxon>Pseudomonadati</taxon>
        <taxon>Pseudomonadota</taxon>
        <taxon>Alphaproteobacteria</taxon>
        <taxon>Hyphomicrobiales</taxon>
        <taxon>Nitrobacteraceae</taxon>
        <taxon>Variibacter</taxon>
    </lineage>
</organism>
<dbReference type="GO" id="GO:0004765">
    <property type="term" value="F:shikimate kinase activity"/>
    <property type="evidence" value="ECO:0007669"/>
    <property type="project" value="UniProtKB-UniRule"/>
</dbReference>
<dbReference type="SUPFAM" id="SSF52540">
    <property type="entry name" value="P-loop containing nucleoside triphosphate hydrolases"/>
    <property type="match status" value="1"/>
</dbReference>
<dbReference type="GO" id="GO:0000287">
    <property type="term" value="F:magnesium ion binding"/>
    <property type="evidence" value="ECO:0007669"/>
    <property type="project" value="UniProtKB-UniRule"/>
</dbReference>
<evidence type="ECO:0000256" key="2">
    <source>
        <dbReference type="ARBA" id="ARBA00006997"/>
    </source>
</evidence>
<keyword evidence="13" id="KW-1185">Reference proteome</keyword>
<dbReference type="Proteomes" id="UP000236884">
    <property type="component" value="Chromosome"/>
</dbReference>
<keyword evidence="7 11" id="KW-0418">Kinase</keyword>
<keyword evidence="8 11" id="KW-0067">ATP-binding</keyword>
<dbReference type="EMBL" id="AP014946">
    <property type="protein sequence ID" value="BAT59836.1"/>
    <property type="molecule type" value="Genomic_DNA"/>
</dbReference>
<dbReference type="Gene3D" id="3.40.50.300">
    <property type="entry name" value="P-loop containing nucleotide triphosphate hydrolases"/>
    <property type="match status" value="1"/>
</dbReference>
<evidence type="ECO:0000256" key="11">
    <source>
        <dbReference type="HAMAP-Rule" id="MF_00109"/>
    </source>
</evidence>
<name>A0A0S3PVA8_9BRAD</name>
<evidence type="ECO:0000256" key="9">
    <source>
        <dbReference type="ARBA" id="ARBA00023141"/>
    </source>
</evidence>
<evidence type="ECO:0000313" key="12">
    <source>
        <dbReference type="EMBL" id="BAT59836.1"/>
    </source>
</evidence>
<keyword evidence="11" id="KW-0460">Magnesium</keyword>
<dbReference type="KEGG" id="vgo:GJW-30_1_02371"/>
<proteinExistence type="inferred from homology"/>
<dbReference type="GO" id="GO:0005524">
    <property type="term" value="F:ATP binding"/>
    <property type="evidence" value="ECO:0007669"/>
    <property type="project" value="UniProtKB-UniRule"/>
</dbReference>
<keyword evidence="5 11" id="KW-0808">Transferase</keyword>
<dbReference type="HAMAP" id="MF_00109">
    <property type="entry name" value="Shikimate_kinase"/>
    <property type="match status" value="1"/>
</dbReference>
<dbReference type="InterPro" id="IPR023000">
    <property type="entry name" value="Shikimate_kinase_CS"/>
</dbReference>
<dbReference type="AlphaFoldDB" id="A0A0S3PVA8"/>
<sequence>MVGPIPHEHVPSPLEAAVATALGGQSIVLVGMMGAGKSSVGRRLGQRLGLPFADADTEIEASANMTIPEIFATRGEAEFRSGEQRVIARLLKNGPQVLATGGGAFMNAETREAVSAGGISIWLKADFDTLMRRVKRRQDRPLLKTPDPAATLRGLIEAREPTYALADITVESRDVPHMSVVDDIIAVLAARFNVSIADEAKS</sequence>
<feature type="binding site" evidence="11">
    <location>
        <position position="140"/>
    </location>
    <ligand>
        <name>ATP</name>
        <dbReference type="ChEBI" id="CHEBI:30616"/>
    </ligand>
</feature>
<dbReference type="EC" id="2.7.1.71" evidence="3 11"/>
<comment type="pathway">
    <text evidence="1 11">Metabolic intermediate biosynthesis; chorismate biosynthesis; chorismate from D-erythrose 4-phosphate and phosphoenolpyruvate: step 5/7.</text>
</comment>
<feature type="binding site" evidence="11">
    <location>
        <position position="38"/>
    </location>
    <ligand>
        <name>Mg(2+)</name>
        <dbReference type="ChEBI" id="CHEBI:18420"/>
    </ligand>
</feature>
<comment type="subcellular location">
    <subcellularLocation>
        <location evidence="11">Cytoplasm</location>
    </subcellularLocation>
</comment>
<evidence type="ECO:0000256" key="4">
    <source>
        <dbReference type="ARBA" id="ARBA00022605"/>
    </source>
</evidence>
<dbReference type="Pfam" id="PF01202">
    <property type="entry name" value="SKI"/>
    <property type="match status" value="1"/>
</dbReference>
<accession>A0A0S3PVA8</accession>
<dbReference type="GO" id="GO:0008652">
    <property type="term" value="P:amino acid biosynthetic process"/>
    <property type="evidence" value="ECO:0007669"/>
    <property type="project" value="UniProtKB-KW"/>
</dbReference>
<dbReference type="OrthoDB" id="9800332at2"/>
<dbReference type="UniPathway" id="UPA00053">
    <property type="reaction ID" value="UER00088"/>
</dbReference>
<dbReference type="InterPro" id="IPR031322">
    <property type="entry name" value="Shikimate/glucono_kinase"/>
</dbReference>
<feature type="binding site" evidence="11">
    <location>
        <position position="102"/>
    </location>
    <ligand>
        <name>substrate</name>
    </ligand>
</feature>
<keyword evidence="11" id="KW-0479">Metal-binding</keyword>
<feature type="binding site" evidence="11">
    <location>
        <position position="80"/>
    </location>
    <ligand>
        <name>substrate</name>
    </ligand>
</feature>
<keyword evidence="4 11" id="KW-0028">Amino-acid biosynthesis</keyword>
<comment type="caution">
    <text evidence="11">Lacks conserved residue(s) required for the propagation of feature annotation.</text>
</comment>
<evidence type="ECO:0000256" key="1">
    <source>
        <dbReference type="ARBA" id="ARBA00004842"/>
    </source>
</evidence>
<keyword evidence="6 11" id="KW-0547">Nucleotide-binding</keyword>
<dbReference type="InterPro" id="IPR000623">
    <property type="entry name" value="Shikimate_kinase/TSH1"/>
</dbReference>
<comment type="cofactor">
    <cofactor evidence="11">
        <name>Mg(2+)</name>
        <dbReference type="ChEBI" id="CHEBI:18420"/>
    </cofactor>
    <text evidence="11">Binds 1 Mg(2+) ion per subunit.</text>
</comment>
<evidence type="ECO:0000256" key="3">
    <source>
        <dbReference type="ARBA" id="ARBA00012154"/>
    </source>
</evidence>
<dbReference type="RefSeq" id="WP_096355533.1">
    <property type="nucleotide sequence ID" value="NZ_AP014946.1"/>
</dbReference>
<dbReference type="GO" id="GO:0009423">
    <property type="term" value="P:chorismate biosynthetic process"/>
    <property type="evidence" value="ECO:0007669"/>
    <property type="project" value="UniProtKB-UniRule"/>
</dbReference>
<dbReference type="PANTHER" id="PTHR21087:SF16">
    <property type="entry name" value="SHIKIMATE KINASE 1, CHLOROPLASTIC"/>
    <property type="match status" value="1"/>
</dbReference>
<dbReference type="PANTHER" id="PTHR21087">
    <property type="entry name" value="SHIKIMATE KINASE"/>
    <property type="match status" value="1"/>
</dbReference>
<reference evidence="12 13" key="1">
    <citation type="submission" date="2015-08" db="EMBL/GenBank/DDBJ databases">
        <title>Investigation of the bacterial diversity of lava forest soil.</title>
        <authorList>
            <person name="Lee J.S."/>
        </authorList>
    </citation>
    <scope>NUCLEOTIDE SEQUENCE [LARGE SCALE GENOMIC DNA]</scope>
    <source>
        <strain evidence="12 13">GJW-30</strain>
    </source>
</reference>
<dbReference type="NCBIfam" id="NF010552">
    <property type="entry name" value="PRK13946.1"/>
    <property type="match status" value="1"/>
</dbReference>
<evidence type="ECO:0000256" key="5">
    <source>
        <dbReference type="ARBA" id="ARBA00022679"/>
    </source>
</evidence>
<dbReference type="InterPro" id="IPR027417">
    <property type="entry name" value="P-loop_NTPase"/>
</dbReference>
<comment type="subunit">
    <text evidence="11">Monomer.</text>
</comment>
<evidence type="ECO:0000256" key="6">
    <source>
        <dbReference type="ARBA" id="ARBA00022741"/>
    </source>
</evidence>
<dbReference type="PROSITE" id="PS01128">
    <property type="entry name" value="SHIKIMATE_KINASE"/>
    <property type="match status" value="1"/>
</dbReference>